<feature type="zinc finger region" description="C3H1-type" evidence="5">
    <location>
        <begin position="50"/>
        <end position="78"/>
    </location>
</feature>
<dbReference type="STRING" id="69771.A0A1V6PAU8"/>
<dbReference type="Proteomes" id="UP000191522">
    <property type="component" value="Unassembled WGS sequence"/>
</dbReference>
<dbReference type="PROSITE" id="PS50103">
    <property type="entry name" value="ZF_C3H1"/>
    <property type="match status" value="1"/>
</dbReference>
<feature type="domain" description="CHY-type" evidence="8">
    <location>
        <begin position="699"/>
        <end position="766"/>
    </location>
</feature>
<feature type="domain" description="C3H1-type" evidence="7">
    <location>
        <begin position="50"/>
        <end position="78"/>
    </location>
</feature>
<evidence type="ECO:0000256" key="6">
    <source>
        <dbReference type="SAM" id="MobiDB-lite"/>
    </source>
</evidence>
<dbReference type="SUPFAM" id="SSF161219">
    <property type="entry name" value="CHY zinc finger-like"/>
    <property type="match status" value="1"/>
</dbReference>
<proteinExistence type="predicted"/>
<feature type="region of interest" description="Disordered" evidence="6">
    <location>
        <begin position="1"/>
        <end position="31"/>
    </location>
</feature>
<dbReference type="OMA" id="FRRQLMH"/>
<feature type="compositionally biased region" description="Basic and acidic residues" evidence="6">
    <location>
        <begin position="133"/>
        <end position="142"/>
    </location>
</feature>
<feature type="compositionally biased region" description="Acidic residues" evidence="6">
    <location>
        <begin position="492"/>
        <end position="514"/>
    </location>
</feature>
<dbReference type="OrthoDB" id="10253329at2759"/>
<gene>
    <name evidence="9" type="ORF">PENDEC_c012G01007</name>
</gene>
<evidence type="ECO:0000259" key="7">
    <source>
        <dbReference type="PROSITE" id="PS50103"/>
    </source>
</evidence>
<name>A0A1V6PAU8_PENDC</name>
<dbReference type="AlphaFoldDB" id="A0A1V6PAU8"/>
<feature type="compositionally biased region" description="Basic and acidic residues" evidence="6">
    <location>
        <begin position="438"/>
        <end position="449"/>
    </location>
</feature>
<organism evidence="9 10">
    <name type="scientific">Penicillium decumbens</name>
    <dbReference type="NCBI Taxonomy" id="69771"/>
    <lineage>
        <taxon>Eukaryota</taxon>
        <taxon>Fungi</taxon>
        <taxon>Dikarya</taxon>
        <taxon>Ascomycota</taxon>
        <taxon>Pezizomycotina</taxon>
        <taxon>Eurotiomycetes</taxon>
        <taxon>Eurotiomycetidae</taxon>
        <taxon>Eurotiales</taxon>
        <taxon>Aspergillaceae</taxon>
        <taxon>Penicillium</taxon>
    </lineage>
</organism>
<dbReference type="InterPro" id="IPR037274">
    <property type="entry name" value="Znf_CHY_sf"/>
</dbReference>
<evidence type="ECO:0000313" key="10">
    <source>
        <dbReference type="Proteomes" id="UP000191522"/>
    </source>
</evidence>
<feature type="region of interest" description="Disordered" evidence="6">
    <location>
        <begin position="781"/>
        <end position="813"/>
    </location>
</feature>
<dbReference type="PROSITE" id="PS51266">
    <property type="entry name" value="ZF_CHY"/>
    <property type="match status" value="1"/>
</dbReference>
<dbReference type="EMBL" id="MDYL01000012">
    <property type="protein sequence ID" value="OQD74115.1"/>
    <property type="molecule type" value="Genomic_DNA"/>
</dbReference>
<evidence type="ECO:0008006" key="11">
    <source>
        <dbReference type="Google" id="ProtNLM"/>
    </source>
</evidence>
<reference evidence="10" key="1">
    <citation type="journal article" date="2017" name="Nat. Microbiol.">
        <title>Global analysis of biosynthetic gene clusters reveals vast potential of secondary metabolite production in Penicillium species.</title>
        <authorList>
            <person name="Nielsen J.C."/>
            <person name="Grijseels S."/>
            <person name="Prigent S."/>
            <person name="Ji B."/>
            <person name="Dainat J."/>
            <person name="Nielsen K.F."/>
            <person name="Frisvad J.C."/>
            <person name="Workman M."/>
            <person name="Nielsen J."/>
        </authorList>
    </citation>
    <scope>NUCLEOTIDE SEQUENCE [LARGE SCALE GENOMIC DNA]</scope>
    <source>
        <strain evidence="10">IBT 11843</strain>
    </source>
</reference>
<protein>
    <recommendedName>
        <fullName evidence="11">CHY-type domain-containing protein</fullName>
    </recommendedName>
</protein>
<feature type="compositionally biased region" description="Polar residues" evidence="6">
    <location>
        <begin position="91"/>
        <end position="103"/>
    </location>
</feature>
<feature type="region of interest" description="Disordered" evidence="6">
    <location>
        <begin position="119"/>
        <end position="144"/>
    </location>
</feature>
<keyword evidence="10" id="KW-1185">Reference proteome</keyword>
<keyword evidence="1 5" id="KW-0479">Metal-binding</keyword>
<dbReference type="InterPro" id="IPR000571">
    <property type="entry name" value="Znf_CCCH"/>
</dbReference>
<keyword evidence="3 5" id="KW-0862">Zinc</keyword>
<dbReference type="Pfam" id="PF05495">
    <property type="entry name" value="zf-CHY"/>
    <property type="match status" value="1"/>
</dbReference>
<accession>A0A1V6PAU8</accession>
<evidence type="ECO:0000256" key="2">
    <source>
        <dbReference type="ARBA" id="ARBA00022771"/>
    </source>
</evidence>
<evidence type="ECO:0000313" key="9">
    <source>
        <dbReference type="EMBL" id="OQD74115.1"/>
    </source>
</evidence>
<dbReference type="GO" id="GO:0008270">
    <property type="term" value="F:zinc ion binding"/>
    <property type="evidence" value="ECO:0007669"/>
    <property type="project" value="UniProtKB-KW"/>
</dbReference>
<evidence type="ECO:0000256" key="1">
    <source>
        <dbReference type="ARBA" id="ARBA00022723"/>
    </source>
</evidence>
<evidence type="ECO:0000256" key="5">
    <source>
        <dbReference type="PROSITE-ProRule" id="PRU00723"/>
    </source>
</evidence>
<evidence type="ECO:0000256" key="4">
    <source>
        <dbReference type="PROSITE-ProRule" id="PRU00601"/>
    </source>
</evidence>
<feature type="compositionally biased region" description="Polar residues" evidence="6">
    <location>
        <begin position="119"/>
        <end position="132"/>
    </location>
</feature>
<dbReference type="InterPro" id="IPR008913">
    <property type="entry name" value="Znf_CHY"/>
</dbReference>
<evidence type="ECO:0000256" key="3">
    <source>
        <dbReference type="ARBA" id="ARBA00022833"/>
    </source>
</evidence>
<feature type="region of interest" description="Disordered" evidence="6">
    <location>
        <begin position="438"/>
        <end position="526"/>
    </location>
</feature>
<evidence type="ECO:0000259" key="8">
    <source>
        <dbReference type="PROSITE" id="PS51266"/>
    </source>
</evidence>
<sequence>MENGSVDSSAGPELQFHRTEQPPASTDELAAPALLIGVASTQSNASRQSSRKRAKCRYFTTKKGCRAGVECPYIHDASSTDQKAKRPDQHSAPQPSTDNAQNLDPSLTARVQSLIIAGQASSHTASQPQRPVSKTEQKDPREFQINQLRRRFRPEEKADDKGSTLLFGLAPSDPDFPFELDKLQCVLHVPLSYPGTGRPTLSVTNAEMDPAYRANVARGFDDIVDFTLRTDGQGSLLSWINSLDKQLERLLTTLERGPKLKFVANLGGAAAKKEQNPQLTASGQGGLSQSVAKRPNYVAPAPAPKAPVATKVHTAAEKSQAEKRRSMETKQLEARLGRLPLFQKRTETSWVVPVQPNKTDRLPISLQTIKTVKLLVPQLYPLELSSIEIQANDSPEARSVEIGFAQWVEKNSQMNLVSQVNYLASNMHNFAKTPLPEVAEHSQHEHIQADVESSLPEPADGTTLEGNGDRPHLHVIPRPPEWSVPDPNSDSDITDESSYNEEYSDEGDGEDESEGGAPVPAAADDTPGRGVALSFPFLELYGIELLELIHLAITIKCERCKQTVDVKNVPQIQDPRASPKVESCRKCANSMSIGFRRQMMHSHANRAGYLDLEGCIIVDLLPSNFLPTCSECSTVHPMPGVSGVRGESAMAICRHCHRKMVFKIPEVKFLVVSTAAISSRALPLKKKPKEVLGIVAGQELPRRGRCQHYAKSYRWFRFSCCAKVFPCDKCHDAETDHPNEHANRMICGFCSREQIYRPENCGICKAALVGKAGSGFWEGGKGTRNRALMSRKDPRKYKRRGGNPPGGSSSKKK</sequence>
<comment type="caution">
    <text evidence="9">The sequence shown here is derived from an EMBL/GenBank/DDBJ whole genome shotgun (WGS) entry which is preliminary data.</text>
</comment>
<feature type="region of interest" description="Disordered" evidence="6">
    <location>
        <begin position="78"/>
        <end position="103"/>
    </location>
</feature>
<keyword evidence="2 4" id="KW-0863">Zinc-finger</keyword>